<sequence length="344" mass="35987">MNLFPLHDGNRSVPAAPGARKATAAVPFPDLDEPLLIPAAGLAVLPEALRHNETRGGRTFRLFAAGVWINGVNGYAFSPSQWRPALSVWAYSEGGLLVEGEWGTVEDWLAEHLPHAAPDPDLWARIAADLRPPQPAPSWDLSTADGAVVFPAEEYEHGGWEGGFAAGFAHGPFRFTDDSGAPTQEGAYEHGWPSGRWTVHPLRGSGRLAAATVDYAAGVPVAWTIPPLAFDTVPLRRSSGPAEPLASLAAGHAGVVLVDCASTGTFELSPQAAADWSGDVLVVGVHPSVPGTATLGGHEIEVLVGPELTASYGGPFPVLYLTAEGRFAGSSRLASIRFGSRFGG</sequence>
<dbReference type="Proteomes" id="UP001595912">
    <property type="component" value="Unassembled WGS sequence"/>
</dbReference>
<accession>A0ABV9WGK4</accession>
<name>A0ABV9WGK4_9ACTN</name>
<keyword evidence="2" id="KW-1185">Reference proteome</keyword>
<dbReference type="RefSeq" id="WP_380128501.1">
    <property type="nucleotide sequence ID" value="NZ_JBHSIU010000130.1"/>
</dbReference>
<protein>
    <submittedName>
        <fullName evidence="1">Uncharacterized protein</fullName>
    </submittedName>
</protein>
<comment type="caution">
    <text evidence="1">The sequence shown here is derived from an EMBL/GenBank/DDBJ whole genome shotgun (WGS) entry which is preliminary data.</text>
</comment>
<evidence type="ECO:0000313" key="2">
    <source>
        <dbReference type="Proteomes" id="UP001595912"/>
    </source>
</evidence>
<evidence type="ECO:0000313" key="1">
    <source>
        <dbReference type="EMBL" id="MFC5007857.1"/>
    </source>
</evidence>
<organism evidence="1 2">
    <name type="scientific">Dactylosporangium cerinum</name>
    <dbReference type="NCBI Taxonomy" id="1434730"/>
    <lineage>
        <taxon>Bacteria</taxon>
        <taxon>Bacillati</taxon>
        <taxon>Actinomycetota</taxon>
        <taxon>Actinomycetes</taxon>
        <taxon>Micromonosporales</taxon>
        <taxon>Micromonosporaceae</taxon>
        <taxon>Dactylosporangium</taxon>
    </lineage>
</organism>
<dbReference type="EMBL" id="JBHSIU010000130">
    <property type="protein sequence ID" value="MFC5007857.1"/>
    <property type="molecule type" value="Genomic_DNA"/>
</dbReference>
<proteinExistence type="predicted"/>
<reference evidence="2" key="1">
    <citation type="journal article" date="2019" name="Int. J. Syst. Evol. Microbiol.">
        <title>The Global Catalogue of Microorganisms (GCM) 10K type strain sequencing project: providing services to taxonomists for standard genome sequencing and annotation.</title>
        <authorList>
            <consortium name="The Broad Institute Genomics Platform"/>
            <consortium name="The Broad Institute Genome Sequencing Center for Infectious Disease"/>
            <person name="Wu L."/>
            <person name="Ma J."/>
        </authorList>
    </citation>
    <scope>NUCLEOTIDE SEQUENCE [LARGE SCALE GENOMIC DNA]</scope>
    <source>
        <strain evidence="2">CGMCC 4.7152</strain>
    </source>
</reference>
<gene>
    <name evidence="1" type="ORF">ACFPIJ_59865</name>
</gene>